<proteinExistence type="predicted"/>
<sequence>MELREALGEELFSQVEAKLTEINNTSDRKDNPVRYVDLSEGAYVGKENYTRLQTESAGYKKQLEDANGVIKSYKDMDIDGIKQSAKDWETKYTEDTKKLQAQLASQERTFAAERYLDGQKIKSPLSRKTILQEFLSQNMEFKDGKFAGADDYMKKVREQYPDEFEAEVQTEEPKKVFTRATSHTYKPTTRSEEEAYLKKKYGNNKYSKK</sequence>
<dbReference type="EMBL" id="WUQX01000001">
    <property type="protein sequence ID" value="MXP77238.1"/>
    <property type="molecule type" value="Genomic_DNA"/>
</dbReference>
<protein>
    <submittedName>
        <fullName evidence="2">Uncharacterized protein</fullName>
    </submittedName>
</protein>
<keyword evidence="3" id="KW-1185">Reference proteome</keyword>
<gene>
    <name evidence="2" type="ORF">GN277_18200</name>
</gene>
<dbReference type="Proteomes" id="UP000460412">
    <property type="component" value="Unassembled WGS sequence"/>
</dbReference>
<organism evidence="2 3">
    <name type="scientific">Sporofaciens musculi</name>
    <dbReference type="NCBI Taxonomy" id="2681861"/>
    <lineage>
        <taxon>Bacteria</taxon>
        <taxon>Bacillati</taxon>
        <taxon>Bacillota</taxon>
        <taxon>Clostridia</taxon>
        <taxon>Lachnospirales</taxon>
        <taxon>Lachnospiraceae</taxon>
        <taxon>Sporofaciens</taxon>
    </lineage>
</organism>
<dbReference type="Pfam" id="PF06810">
    <property type="entry name" value="Phage_scaffold"/>
    <property type="match status" value="1"/>
</dbReference>
<reference evidence="2 3" key="1">
    <citation type="submission" date="2019-12" db="EMBL/GenBank/DDBJ databases">
        <title>Sporaefaciens musculi gen. nov., sp. nov., a novel bacterium isolated from the caecum of an obese mouse.</title>
        <authorList>
            <person name="Rasmussen T.S."/>
            <person name="Streidl T."/>
            <person name="Hitch T.C.A."/>
            <person name="Wortmann E."/>
            <person name="Deptula P."/>
            <person name="Hansen M."/>
            <person name="Nielsen D.S."/>
            <person name="Clavel T."/>
            <person name="Vogensen F.K."/>
        </authorList>
    </citation>
    <scope>NUCLEOTIDE SEQUENCE [LARGE SCALE GENOMIC DNA]</scope>
    <source>
        <strain evidence="2 3">WCA-9-b2</strain>
    </source>
</reference>
<feature type="region of interest" description="Disordered" evidence="1">
    <location>
        <begin position="179"/>
        <end position="209"/>
    </location>
</feature>
<evidence type="ECO:0000313" key="2">
    <source>
        <dbReference type="EMBL" id="MXP77238.1"/>
    </source>
</evidence>
<name>A0A7X3MIW6_9FIRM</name>
<feature type="compositionally biased region" description="Polar residues" evidence="1">
    <location>
        <begin position="179"/>
        <end position="188"/>
    </location>
</feature>
<evidence type="ECO:0000313" key="3">
    <source>
        <dbReference type="Proteomes" id="UP000460412"/>
    </source>
</evidence>
<comment type="caution">
    <text evidence="2">The sequence shown here is derived from an EMBL/GenBank/DDBJ whole genome shotgun (WGS) entry which is preliminary data.</text>
</comment>
<accession>A0A7X3MIW6</accession>
<evidence type="ECO:0000256" key="1">
    <source>
        <dbReference type="SAM" id="MobiDB-lite"/>
    </source>
</evidence>
<dbReference type="InterPro" id="IPR009636">
    <property type="entry name" value="SCAF"/>
</dbReference>
<feature type="compositionally biased region" description="Basic residues" evidence="1">
    <location>
        <begin position="198"/>
        <end position="209"/>
    </location>
</feature>
<dbReference type="RefSeq" id="WP_159752397.1">
    <property type="nucleotide sequence ID" value="NZ_WUQX01000001.1"/>
</dbReference>
<dbReference type="AlphaFoldDB" id="A0A7X3MIW6"/>